<dbReference type="PANTHER" id="PTHR36167:SF4">
    <property type="entry name" value="FUNGAL N-TERMINAL DOMAIN-CONTAINING PROTEIN"/>
    <property type="match status" value="1"/>
</dbReference>
<dbReference type="RefSeq" id="XP_022492111.1">
    <property type="nucleotide sequence ID" value="XM_022628210.1"/>
</dbReference>
<feature type="compositionally biased region" description="Acidic residues" evidence="2">
    <location>
        <begin position="638"/>
        <end position="652"/>
    </location>
</feature>
<feature type="compositionally biased region" description="Basic and acidic residues" evidence="2">
    <location>
        <begin position="378"/>
        <end position="394"/>
    </location>
</feature>
<dbReference type="OrthoDB" id="5431013at2759"/>
<evidence type="ECO:0000256" key="1">
    <source>
        <dbReference type="SAM" id="Coils"/>
    </source>
</evidence>
<feature type="compositionally biased region" description="Polar residues" evidence="2">
    <location>
        <begin position="296"/>
        <end position="305"/>
    </location>
</feature>
<feature type="region of interest" description="Disordered" evidence="2">
    <location>
        <begin position="296"/>
        <end position="317"/>
    </location>
</feature>
<feature type="compositionally biased region" description="Basic residues" evidence="2">
    <location>
        <begin position="432"/>
        <end position="441"/>
    </location>
</feature>
<feature type="compositionally biased region" description="Basic and acidic residues" evidence="2">
    <location>
        <begin position="667"/>
        <end position="685"/>
    </location>
</feature>
<dbReference type="GeneID" id="34572944"/>
<feature type="compositionally biased region" description="Basic and acidic residues" evidence="2">
    <location>
        <begin position="353"/>
        <end position="368"/>
    </location>
</feature>
<organism evidence="3 4">
    <name type="scientific">Penicillium arizonense</name>
    <dbReference type="NCBI Taxonomy" id="1835702"/>
    <lineage>
        <taxon>Eukaryota</taxon>
        <taxon>Fungi</taxon>
        <taxon>Dikarya</taxon>
        <taxon>Ascomycota</taxon>
        <taxon>Pezizomycotina</taxon>
        <taxon>Eurotiomycetes</taxon>
        <taxon>Eurotiomycetidae</taxon>
        <taxon>Eurotiales</taxon>
        <taxon>Aspergillaceae</taxon>
        <taxon>Penicillium</taxon>
    </lineage>
</organism>
<dbReference type="STRING" id="1835702.A0A1F5LU46"/>
<dbReference type="Proteomes" id="UP000177622">
    <property type="component" value="Unassembled WGS sequence"/>
</dbReference>
<evidence type="ECO:0000256" key="2">
    <source>
        <dbReference type="SAM" id="MobiDB-lite"/>
    </source>
</evidence>
<comment type="caution">
    <text evidence="3">The sequence shown here is derived from an EMBL/GenBank/DDBJ whole genome shotgun (WGS) entry which is preliminary data.</text>
</comment>
<sequence>MSGLEVVGVVASTFQLAEIGIKLSVKLCSFYRQIKDADQSAQRLASDVSLTCSILHQLGKVLEQDSQTKLCSQQAFLTAQEVLEECERIFQQIDEAIQKKDPGSGKSKWERRTRRLTIVILGPDLEVLNSHLDKLKSTMLLMLNVIMYAREINRTSDHASLQCQRQLIETLLREKAETEARLKELINVANTRSDCDREGTLSSSTLGAQPGMAVWQQPSTGNEIDKYYDLVKSLLNEIDECRTSLQQDRHLRIRDGVVNVHKVELAIFQQSHGEAAVQAFDSPFFNICNPDMDSSFTSKPNSNMPPQKIEPSTRRSTFSLERCHSLERSSLPVIRRVSTSNLNLETTHKTSRNHYEYREYSNLEHGDPTGEMFINQPSRERGRNSASAADRHETCIPLSASDLHPVISSDGTPSPSPFHSTSNQYLVPHSSHSSHRRHRRMYSTDYASDTSRLDQRNRFHHHSPQQYQPYASSGRRRDPAYEVLKKGDDVDSYNAYSYTTPREQFDRDYPVKPRHSTTRSSLDRPLSMNVMDEHPQAPPSPDFRRNSLSVRPRKSNNSSTEAEKVKMSPEPLKQPKGPWTKETKRPLNYLPPRVSSNSMLETKHDIQNNQQKQDTRGGLWDEDNHYGDTPGGKFSADGDVEKDDRNEDESMEADTPSPEQKALDFSNSKKEATSSGKEGPKEHVAWDTLEDLATISDDVHCQWTPPDLNHLNPSSHSNSSHCISVRSVPATMTVMVKSAATDSETHTSTK</sequence>
<feature type="region of interest" description="Disordered" evidence="2">
    <location>
        <begin position="353"/>
        <end position="441"/>
    </location>
</feature>
<dbReference type="AlphaFoldDB" id="A0A1F5LU46"/>
<keyword evidence="1" id="KW-0175">Coiled coil</keyword>
<keyword evidence="4" id="KW-1185">Reference proteome</keyword>
<evidence type="ECO:0008006" key="5">
    <source>
        <dbReference type="Google" id="ProtNLM"/>
    </source>
</evidence>
<feature type="region of interest" description="Disordered" evidence="2">
    <location>
        <begin position="457"/>
        <end position="478"/>
    </location>
</feature>
<dbReference type="EMBL" id="LXJU01000003">
    <property type="protein sequence ID" value="OGE56683.1"/>
    <property type="molecule type" value="Genomic_DNA"/>
</dbReference>
<feature type="region of interest" description="Disordered" evidence="2">
    <location>
        <begin position="492"/>
        <end position="685"/>
    </location>
</feature>
<reference evidence="3 4" key="1">
    <citation type="journal article" date="2016" name="Sci. Rep.">
        <title>Penicillium arizonense, a new, genome sequenced fungal species, reveals a high chemical diversity in secreted metabolites.</title>
        <authorList>
            <person name="Grijseels S."/>
            <person name="Nielsen J.C."/>
            <person name="Randelovic M."/>
            <person name="Nielsen J."/>
            <person name="Nielsen K.F."/>
            <person name="Workman M."/>
            <person name="Frisvad J.C."/>
        </authorList>
    </citation>
    <scope>NUCLEOTIDE SEQUENCE [LARGE SCALE GENOMIC DNA]</scope>
    <source>
        <strain evidence="3 4">CBS 141311</strain>
    </source>
</reference>
<name>A0A1F5LU46_PENAI</name>
<dbReference type="PANTHER" id="PTHR36167">
    <property type="entry name" value="C2H2 FINGER DOMAIN TRANSCRIPTION FACTOR (EUROFUNG)-RELATED"/>
    <property type="match status" value="1"/>
</dbReference>
<evidence type="ECO:0000313" key="3">
    <source>
        <dbReference type="EMBL" id="OGE56683.1"/>
    </source>
</evidence>
<accession>A0A1F5LU46</accession>
<evidence type="ECO:0000313" key="4">
    <source>
        <dbReference type="Proteomes" id="UP000177622"/>
    </source>
</evidence>
<dbReference type="GO" id="GO:0006355">
    <property type="term" value="P:regulation of DNA-templated transcription"/>
    <property type="evidence" value="ECO:0007669"/>
    <property type="project" value="InterPro"/>
</dbReference>
<dbReference type="InterPro" id="IPR039327">
    <property type="entry name" value="CON7-like"/>
</dbReference>
<feature type="compositionally biased region" description="Polar residues" evidence="2">
    <location>
        <begin position="409"/>
        <end position="425"/>
    </location>
</feature>
<protein>
    <recommendedName>
        <fullName evidence="5">Fungal N-terminal domain-containing protein</fullName>
    </recommendedName>
</protein>
<proteinExistence type="predicted"/>
<gene>
    <name evidence="3" type="ORF">PENARI_c003G03126</name>
</gene>
<feature type="coiled-coil region" evidence="1">
    <location>
        <begin position="161"/>
        <end position="188"/>
    </location>
</feature>